<dbReference type="InterPro" id="IPR032466">
    <property type="entry name" value="Metal_Hydrolase"/>
</dbReference>
<dbReference type="Gene3D" id="3.20.20.140">
    <property type="entry name" value="Metal-dependent hydrolases"/>
    <property type="match status" value="1"/>
</dbReference>
<dbReference type="GO" id="GO:0008448">
    <property type="term" value="F:N-acetylglucosamine-6-phosphate deacetylase activity"/>
    <property type="evidence" value="ECO:0007669"/>
    <property type="project" value="UniProtKB-EC"/>
</dbReference>
<dbReference type="SUPFAM" id="SSF51556">
    <property type="entry name" value="Metallo-dependent hydrolases"/>
    <property type="match status" value="1"/>
</dbReference>
<evidence type="ECO:0000256" key="2">
    <source>
        <dbReference type="ARBA" id="ARBA00022723"/>
    </source>
</evidence>
<feature type="domain" description="Amidohydrolase-related" evidence="5">
    <location>
        <begin position="44"/>
        <end position="365"/>
    </location>
</feature>
<keyword evidence="4" id="KW-0119">Carbohydrate metabolism</keyword>
<dbReference type="InterPro" id="IPR003764">
    <property type="entry name" value="GlcNAc_6-P_deAcase"/>
</dbReference>
<gene>
    <name evidence="6" type="ORF">J2Z70_003151</name>
</gene>
<evidence type="ECO:0000313" key="7">
    <source>
        <dbReference type="Proteomes" id="UP000773462"/>
    </source>
</evidence>
<dbReference type="PIRSF" id="PIRSF038994">
    <property type="entry name" value="NagA"/>
    <property type="match status" value="1"/>
</dbReference>
<name>A0ABS4NSG1_9BACL</name>
<dbReference type="RefSeq" id="WP_209874539.1">
    <property type="nucleotide sequence ID" value="NZ_JAGGLV010000009.1"/>
</dbReference>
<evidence type="ECO:0000256" key="4">
    <source>
        <dbReference type="PIRNR" id="PIRNR038994"/>
    </source>
</evidence>
<keyword evidence="2" id="KW-0479">Metal-binding</keyword>
<evidence type="ECO:0000256" key="1">
    <source>
        <dbReference type="ARBA" id="ARBA00010716"/>
    </source>
</evidence>
<keyword evidence="7" id="KW-1185">Reference proteome</keyword>
<comment type="similarity">
    <text evidence="1 4">Belongs to the metallo-dependent hydrolases superfamily. NagA family.</text>
</comment>
<keyword evidence="3 4" id="KW-0378">Hydrolase</keyword>
<dbReference type="EMBL" id="JAGGLV010000009">
    <property type="protein sequence ID" value="MBP2112997.1"/>
    <property type="molecule type" value="Genomic_DNA"/>
</dbReference>
<organism evidence="6 7">
    <name type="scientific">Paenibacillus silagei</name>
    <dbReference type="NCBI Taxonomy" id="1670801"/>
    <lineage>
        <taxon>Bacteria</taxon>
        <taxon>Bacillati</taxon>
        <taxon>Bacillota</taxon>
        <taxon>Bacilli</taxon>
        <taxon>Bacillales</taxon>
        <taxon>Paenibacillaceae</taxon>
        <taxon>Paenibacillus</taxon>
    </lineage>
</organism>
<dbReference type="InterPro" id="IPR006680">
    <property type="entry name" value="Amidohydro-rel"/>
</dbReference>
<comment type="caution">
    <text evidence="6">The sequence shown here is derived from an EMBL/GenBank/DDBJ whole genome shotgun (WGS) entry which is preliminary data.</text>
</comment>
<reference evidence="6 7" key="1">
    <citation type="submission" date="2021-03" db="EMBL/GenBank/DDBJ databases">
        <title>Genomic Encyclopedia of Type Strains, Phase IV (KMG-IV): sequencing the most valuable type-strain genomes for metagenomic binning, comparative biology and taxonomic classification.</title>
        <authorList>
            <person name="Goeker M."/>
        </authorList>
    </citation>
    <scope>NUCLEOTIDE SEQUENCE [LARGE SCALE GENOMIC DNA]</scope>
    <source>
        <strain evidence="6 7">DSM 101953</strain>
    </source>
</reference>
<dbReference type="Proteomes" id="UP000773462">
    <property type="component" value="Unassembled WGS sequence"/>
</dbReference>
<evidence type="ECO:0000256" key="3">
    <source>
        <dbReference type="ARBA" id="ARBA00022801"/>
    </source>
</evidence>
<dbReference type="PANTHER" id="PTHR11113:SF14">
    <property type="entry name" value="N-ACETYLGLUCOSAMINE-6-PHOSPHATE DEACETYLASE"/>
    <property type="match status" value="1"/>
</dbReference>
<evidence type="ECO:0000259" key="5">
    <source>
        <dbReference type="Pfam" id="PF01979"/>
    </source>
</evidence>
<dbReference type="Pfam" id="PF01979">
    <property type="entry name" value="Amidohydro_1"/>
    <property type="match status" value="1"/>
</dbReference>
<protein>
    <submittedName>
        <fullName evidence="6">N-acetylglucosamine-6-phosphate deacetylase</fullName>
        <ecNumber evidence="6">3.5.1.25</ecNumber>
    </submittedName>
</protein>
<sequence>MNIDALHYRTGEPVRVHVEDGAIAAIEALGIRELPLEEREGLPIVAPGLVDLQINGYGGYDFNHPALGAEDVKKAVRAVWREGVTGFYPTVITGAPYTILGAMRAIARACEEDEASAATIKGIHLEGPFLSPEDGPRGAHALEHIRPPDTALFDQWQEASGGRISIVTLSPEWEGSAEFIRHCVRRGVTVSIGHTSADAAQIAGAVAAGARLSTHLGNGAHAMLPRHPNYLWAQLAADELWCTLIADGFHLPDEVLKVAMKVKGRRVLLVSDAVALAGLAPGSYDTPVGGRVVLTPAGRLHLAGEPGLLAGSAQMLLRHIARLSAAGLASLPDAWDMASVHPAGFMALPVAAGLAAGAPADLALIRRTGPGGGGLALTALCQAGGWVYRRE</sequence>
<proteinExistence type="inferred from homology"/>
<evidence type="ECO:0000313" key="6">
    <source>
        <dbReference type="EMBL" id="MBP2112997.1"/>
    </source>
</evidence>
<dbReference type="PANTHER" id="PTHR11113">
    <property type="entry name" value="N-ACETYLGLUCOSAMINE-6-PHOSPHATE DEACETYLASE"/>
    <property type="match status" value="1"/>
</dbReference>
<accession>A0ABS4NSG1</accession>
<dbReference type="EC" id="3.5.1.25" evidence="6"/>